<comment type="subcellular location">
    <subcellularLocation>
        <location evidence="1">Membrane</location>
        <topology evidence="1">Multi-pass membrane protein</topology>
    </subcellularLocation>
</comment>
<dbReference type="EMBL" id="CACVKT020007413">
    <property type="protein sequence ID" value="CAC5407402.1"/>
    <property type="molecule type" value="Genomic_DNA"/>
</dbReference>
<evidence type="ECO:0000256" key="3">
    <source>
        <dbReference type="ARBA" id="ARBA00022692"/>
    </source>
</evidence>
<dbReference type="SUPFAM" id="SSF103473">
    <property type="entry name" value="MFS general substrate transporter"/>
    <property type="match status" value="1"/>
</dbReference>
<proteinExistence type="predicted"/>
<keyword evidence="6 7" id="KW-0472">Membrane</keyword>
<feature type="transmembrane region" description="Helical" evidence="7">
    <location>
        <begin position="76"/>
        <end position="96"/>
    </location>
</feature>
<evidence type="ECO:0000256" key="5">
    <source>
        <dbReference type="ARBA" id="ARBA00022989"/>
    </source>
</evidence>
<evidence type="ECO:0000256" key="7">
    <source>
        <dbReference type="SAM" id="Phobius"/>
    </source>
</evidence>
<reference evidence="8 9" key="1">
    <citation type="submission" date="2020-06" db="EMBL/GenBank/DDBJ databases">
        <authorList>
            <person name="Li R."/>
            <person name="Bekaert M."/>
        </authorList>
    </citation>
    <scope>NUCLEOTIDE SEQUENCE [LARGE SCALE GENOMIC DNA]</scope>
    <source>
        <strain evidence="9">wild</strain>
    </source>
</reference>
<feature type="transmembrane region" description="Helical" evidence="7">
    <location>
        <begin position="203"/>
        <end position="221"/>
    </location>
</feature>
<dbReference type="Proteomes" id="UP000507470">
    <property type="component" value="Unassembled WGS sequence"/>
</dbReference>
<dbReference type="InterPro" id="IPR050382">
    <property type="entry name" value="MFS_Na/Anion_cotransporter"/>
</dbReference>
<dbReference type="GO" id="GO:0016020">
    <property type="term" value="C:membrane"/>
    <property type="evidence" value="ECO:0007669"/>
    <property type="project" value="UniProtKB-SubCell"/>
</dbReference>
<dbReference type="Pfam" id="PF07690">
    <property type="entry name" value="MFS_1"/>
    <property type="match status" value="1"/>
</dbReference>
<dbReference type="OrthoDB" id="2985014at2759"/>
<keyword evidence="9" id="KW-1185">Reference proteome</keyword>
<dbReference type="FunFam" id="1.20.1250.20:FF:000003">
    <property type="entry name" value="Solute carrier family 17 member 3"/>
    <property type="match status" value="1"/>
</dbReference>
<feature type="transmembrane region" description="Helical" evidence="7">
    <location>
        <begin position="51"/>
        <end position="70"/>
    </location>
</feature>
<feature type="transmembrane region" description="Helical" evidence="7">
    <location>
        <begin position="103"/>
        <end position="121"/>
    </location>
</feature>
<evidence type="ECO:0000313" key="8">
    <source>
        <dbReference type="EMBL" id="CAC5407402.1"/>
    </source>
</evidence>
<dbReference type="PANTHER" id="PTHR11662">
    <property type="entry name" value="SOLUTE CARRIER FAMILY 17"/>
    <property type="match status" value="1"/>
</dbReference>
<dbReference type="InterPro" id="IPR036259">
    <property type="entry name" value="MFS_trans_sf"/>
</dbReference>
<keyword evidence="4" id="KW-0769">Symport</keyword>
<keyword evidence="2" id="KW-0813">Transport</keyword>
<sequence length="421" mass="46378">MAIVCMVKTGNISSETRLNSSFPEHCTNHMDDQNSIENAEFDWDKSTQTKLLSSFFYGFICTQIIGGWLSDTYGGRRFFGVALIIAGIASLVTPVCARTSVNAVFVVRVILGLSSGLVLPSGNSIIGRWAPIMEKSKLTSFAYLGGFTVVWAIAWFLCIRDTPDINQWISKEELNYIKSSIQFDTSKRTAVVPWCQIAKNPPFLAILLARFCVNWVLYALVTSIPTFMKTVLTYDIQSNGAVSSLPFACQVLTGFLISQLVDYLRKKCVISTTFIRRLCSCLGFVGSGVFLIGTGFTSCEDREIAVVLLSLAFLFNGFHNAGCLVNNIDIGQKYAGTLLGLTNTLAIFPGMVAPIVTGILTPNDTAEEWRNMFYVCAGVCLLGTVVYGCFASGEVQEWAKDETEINFEKPENNEKIENTKF</sequence>
<gene>
    <name evidence="8" type="ORF">MCOR_40882</name>
</gene>
<dbReference type="AlphaFoldDB" id="A0A6J8DJ03"/>
<feature type="transmembrane region" description="Helical" evidence="7">
    <location>
        <begin position="274"/>
        <end position="292"/>
    </location>
</feature>
<dbReference type="Gene3D" id="1.20.1250.20">
    <property type="entry name" value="MFS general substrate transporter like domains"/>
    <property type="match status" value="2"/>
</dbReference>
<evidence type="ECO:0000256" key="4">
    <source>
        <dbReference type="ARBA" id="ARBA00022847"/>
    </source>
</evidence>
<evidence type="ECO:0000256" key="1">
    <source>
        <dbReference type="ARBA" id="ARBA00004141"/>
    </source>
</evidence>
<evidence type="ECO:0000256" key="2">
    <source>
        <dbReference type="ARBA" id="ARBA00022448"/>
    </source>
</evidence>
<feature type="transmembrane region" description="Helical" evidence="7">
    <location>
        <begin position="141"/>
        <end position="159"/>
    </location>
</feature>
<dbReference type="InterPro" id="IPR011701">
    <property type="entry name" value="MFS"/>
</dbReference>
<keyword evidence="3 7" id="KW-0812">Transmembrane</keyword>
<keyword evidence="5 7" id="KW-1133">Transmembrane helix</keyword>
<dbReference type="GO" id="GO:0015293">
    <property type="term" value="F:symporter activity"/>
    <property type="evidence" value="ECO:0007669"/>
    <property type="project" value="UniProtKB-KW"/>
</dbReference>
<feature type="transmembrane region" description="Helical" evidence="7">
    <location>
        <begin position="372"/>
        <end position="390"/>
    </location>
</feature>
<dbReference type="GO" id="GO:0006820">
    <property type="term" value="P:monoatomic anion transport"/>
    <property type="evidence" value="ECO:0007669"/>
    <property type="project" value="TreeGrafter"/>
</dbReference>
<accession>A0A6J8DJ03</accession>
<name>A0A6J8DJ03_MYTCO</name>
<dbReference type="PANTHER" id="PTHR11662:SF399">
    <property type="entry name" value="FI19708P1-RELATED"/>
    <property type="match status" value="1"/>
</dbReference>
<feature type="transmembrane region" description="Helical" evidence="7">
    <location>
        <begin position="337"/>
        <end position="360"/>
    </location>
</feature>
<feature type="transmembrane region" description="Helical" evidence="7">
    <location>
        <begin position="304"/>
        <end position="325"/>
    </location>
</feature>
<evidence type="ECO:0000313" key="9">
    <source>
        <dbReference type="Proteomes" id="UP000507470"/>
    </source>
</evidence>
<evidence type="ECO:0000256" key="6">
    <source>
        <dbReference type="ARBA" id="ARBA00023136"/>
    </source>
</evidence>
<feature type="transmembrane region" description="Helical" evidence="7">
    <location>
        <begin position="241"/>
        <end position="262"/>
    </location>
</feature>
<protein>
    <submittedName>
        <fullName evidence="8">SLC17A5</fullName>
    </submittedName>
</protein>
<organism evidence="8 9">
    <name type="scientific">Mytilus coruscus</name>
    <name type="common">Sea mussel</name>
    <dbReference type="NCBI Taxonomy" id="42192"/>
    <lineage>
        <taxon>Eukaryota</taxon>
        <taxon>Metazoa</taxon>
        <taxon>Spiralia</taxon>
        <taxon>Lophotrochozoa</taxon>
        <taxon>Mollusca</taxon>
        <taxon>Bivalvia</taxon>
        <taxon>Autobranchia</taxon>
        <taxon>Pteriomorphia</taxon>
        <taxon>Mytilida</taxon>
        <taxon>Mytiloidea</taxon>
        <taxon>Mytilidae</taxon>
        <taxon>Mytilinae</taxon>
        <taxon>Mytilus</taxon>
    </lineage>
</organism>